<proteinExistence type="predicted"/>
<comment type="caution">
    <text evidence="2">The sequence shown here is derived from an EMBL/GenBank/DDBJ whole genome shotgun (WGS) entry which is preliminary data.</text>
</comment>
<organism evidence="2 3">
    <name type="scientific">Candidatus Doudnabacteria bacterium RIFCSPHIGHO2_01_FULL_46_24</name>
    <dbReference type="NCBI Taxonomy" id="1817825"/>
    <lineage>
        <taxon>Bacteria</taxon>
        <taxon>Candidatus Doudnaibacteriota</taxon>
    </lineage>
</organism>
<evidence type="ECO:0000313" key="2">
    <source>
        <dbReference type="EMBL" id="OGE81496.1"/>
    </source>
</evidence>
<feature type="compositionally biased region" description="Basic and acidic residues" evidence="1">
    <location>
        <begin position="1"/>
        <end position="20"/>
    </location>
</feature>
<dbReference type="EMBL" id="MFEL01000008">
    <property type="protein sequence ID" value="OGE81496.1"/>
    <property type="molecule type" value="Genomic_DNA"/>
</dbReference>
<dbReference type="AlphaFoldDB" id="A0A1F5NUZ0"/>
<reference evidence="2 3" key="1">
    <citation type="journal article" date="2016" name="Nat. Commun.">
        <title>Thousands of microbial genomes shed light on interconnected biogeochemical processes in an aquifer system.</title>
        <authorList>
            <person name="Anantharaman K."/>
            <person name="Brown C.T."/>
            <person name="Hug L.A."/>
            <person name="Sharon I."/>
            <person name="Castelle C.J."/>
            <person name="Probst A.J."/>
            <person name="Thomas B.C."/>
            <person name="Singh A."/>
            <person name="Wilkins M.J."/>
            <person name="Karaoz U."/>
            <person name="Brodie E.L."/>
            <person name="Williams K.H."/>
            <person name="Hubbard S.S."/>
            <person name="Banfield J.F."/>
        </authorList>
    </citation>
    <scope>NUCLEOTIDE SEQUENCE [LARGE SCALE GENOMIC DNA]</scope>
</reference>
<gene>
    <name evidence="2" type="ORF">A2720_03070</name>
</gene>
<name>A0A1F5NUZ0_9BACT</name>
<feature type="region of interest" description="Disordered" evidence="1">
    <location>
        <begin position="1"/>
        <end position="69"/>
    </location>
</feature>
<evidence type="ECO:0000313" key="3">
    <source>
        <dbReference type="Proteomes" id="UP000178892"/>
    </source>
</evidence>
<feature type="compositionally biased region" description="Low complexity" evidence="1">
    <location>
        <begin position="52"/>
        <end position="69"/>
    </location>
</feature>
<accession>A0A1F5NUZ0</accession>
<sequence>MGPRAERLLGRDRLSEKDDLSGFDPWSLTTQPPIRLNQAVLGTASQGQLDTEPGNEPGEPQEPGYGHGV</sequence>
<dbReference type="Proteomes" id="UP000178892">
    <property type="component" value="Unassembled WGS sequence"/>
</dbReference>
<protein>
    <submittedName>
        <fullName evidence="2">Uncharacterized protein</fullName>
    </submittedName>
</protein>
<evidence type="ECO:0000256" key="1">
    <source>
        <dbReference type="SAM" id="MobiDB-lite"/>
    </source>
</evidence>